<dbReference type="PROSITE" id="PS50059">
    <property type="entry name" value="FKBP_PPIASE"/>
    <property type="match status" value="1"/>
</dbReference>
<dbReference type="Gene3D" id="4.10.1080.10">
    <property type="entry name" value="TSP type-3 repeat"/>
    <property type="match status" value="1"/>
</dbReference>
<sequence>MSYKQIFGIFSLFLLVFSCSKNSPKTISSLTLRDINEVRKEDENKINEYLKTHFYNYSDFESPPANFQYNIIIKPIKGSDSDKIPLKKHPKLKHKKVSLSGVEHTIYYLIAKDGKGKRPSIADSTLVTYEGILLNGEKFDSKDQYVWFNLPSSVNGFRNAIAQVKGSKGKATAETNGTISLPTDYGVMFAIVPSRLGYFEKRVGNVPPYSPLIFKIKVYNVKETDQDADGILSKNEDPNNDGNPLNDDTDGDGIANYLDKDDDGDGTATKDEYDTNEDGSPDDTDKDGIPDYLDKT</sequence>
<keyword evidence="1" id="KW-0697">Rotamase</keyword>
<keyword evidence="1 5" id="KW-0413">Isomerase</keyword>
<dbReference type="AlphaFoldDB" id="A0AAV4HIX3"/>
<protein>
    <recommendedName>
        <fullName evidence="1">peptidylprolyl isomerase</fullName>
        <ecNumber evidence="1">5.2.1.8</ecNumber>
    </recommendedName>
</protein>
<comment type="caution">
    <text evidence="5">The sequence shown here is derived from an EMBL/GenBank/DDBJ whole genome shotgun (WGS) entry which is preliminary data.</text>
</comment>
<evidence type="ECO:0000256" key="1">
    <source>
        <dbReference type="PROSITE-ProRule" id="PRU00277"/>
    </source>
</evidence>
<evidence type="ECO:0000313" key="6">
    <source>
        <dbReference type="Proteomes" id="UP000762676"/>
    </source>
</evidence>
<dbReference type="InterPro" id="IPR046357">
    <property type="entry name" value="PPIase_dom_sf"/>
</dbReference>
<feature type="region of interest" description="Disordered" evidence="2">
    <location>
        <begin position="229"/>
        <end position="296"/>
    </location>
</feature>
<feature type="compositionally biased region" description="Acidic residues" evidence="2">
    <location>
        <begin position="274"/>
        <end position="285"/>
    </location>
</feature>
<name>A0AAV4HIX3_9GAST</name>
<comment type="catalytic activity">
    <reaction evidence="1">
        <text>[protein]-peptidylproline (omega=180) = [protein]-peptidylproline (omega=0)</text>
        <dbReference type="Rhea" id="RHEA:16237"/>
        <dbReference type="Rhea" id="RHEA-COMP:10747"/>
        <dbReference type="Rhea" id="RHEA-COMP:10748"/>
        <dbReference type="ChEBI" id="CHEBI:83833"/>
        <dbReference type="ChEBI" id="CHEBI:83834"/>
        <dbReference type="EC" id="5.2.1.8"/>
    </reaction>
</comment>
<feature type="chain" id="PRO_5043528594" description="peptidylprolyl isomerase" evidence="3">
    <location>
        <begin position="19"/>
        <end position="296"/>
    </location>
</feature>
<feature type="signal peptide" evidence="3">
    <location>
        <begin position="1"/>
        <end position="18"/>
    </location>
</feature>
<dbReference type="Gene3D" id="3.10.50.40">
    <property type="match status" value="1"/>
</dbReference>
<dbReference type="GO" id="GO:0005509">
    <property type="term" value="F:calcium ion binding"/>
    <property type="evidence" value="ECO:0007669"/>
    <property type="project" value="InterPro"/>
</dbReference>
<keyword evidence="3" id="KW-0732">Signal</keyword>
<feature type="domain" description="PPIase FKBP-type" evidence="4">
    <location>
        <begin position="122"/>
        <end position="222"/>
    </location>
</feature>
<evidence type="ECO:0000256" key="2">
    <source>
        <dbReference type="SAM" id="MobiDB-lite"/>
    </source>
</evidence>
<dbReference type="GO" id="GO:0003755">
    <property type="term" value="F:peptidyl-prolyl cis-trans isomerase activity"/>
    <property type="evidence" value="ECO:0007669"/>
    <property type="project" value="UniProtKB-KW"/>
</dbReference>
<dbReference type="EC" id="5.2.1.8" evidence="1"/>
<dbReference type="InterPro" id="IPR001179">
    <property type="entry name" value="PPIase_FKBP_dom"/>
</dbReference>
<keyword evidence="6" id="KW-1185">Reference proteome</keyword>
<dbReference type="EMBL" id="BMAT01012703">
    <property type="protein sequence ID" value="GFR97584.1"/>
    <property type="molecule type" value="Genomic_DNA"/>
</dbReference>
<feature type="compositionally biased region" description="Basic and acidic residues" evidence="2">
    <location>
        <begin position="286"/>
        <end position="296"/>
    </location>
</feature>
<dbReference type="InterPro" id="IPR028974">
    <property type="entry name" value="TSP_type-3_rpt"/>
</dbReference>
<proteinExistence type="predicted"/>
<dbReference type="SUPFAM" id="SSF103647">
    <property type="entry name" value="TSP type-3 repeat"/>
    <property type="match status" value="1"/>
</dbReference>
<evidence type="ECO:0000256" key="3">
    <source>
        <dbReference type="SAM" id="SignalP"/>
    </source>
</evidence>
<evidence type="ECO:0000313" key="5">
    <source>
        <dbReference type="EMBL" id="GFR97584.1"/>
    </source>
</evidence>
<gene>
    <name evidence="5" type="ORF">ElyMa_006327900</name>
</gene>
<dbReference type="Proteomes" id="UP000762676">
    <property type="component" value="Unassembled WGS sequence"/>
</dbReference>
<dbReference type="PROSITE" id="PS51257">
    <property type="entry name" value="PROKAR_LIPOPROTEIN"/>
    <property type="match status" value="1"/>
</dbReference>
<organism evidence="5 6">
    <name type="scientific">Elysia marginata</name>
    <dbReference type="NCBI Taxonomy" id="1093978"/>
    <lineage>
        <taxon>Eukaryota</taxon>
        <taxon>Metazoa</taxon>
        <taxon>Spiralia</taxon>
        <taxon>Lophotrochozoa</taxon>
        <taxon>Mollusca</taxon>
        <taxon>Gastropoda</taxon>
        <taxon>Heterobranchia</taxon>
        <taxon>Euthyneura</taxon>
        <taxon>Panpulmonata</taxon>
        <taxon>Sacoglossa</taxon>
        <taxon>Placobranchoidea</taxon>
        <taxon>Plakobranchidae</taxon>
        <taxon>Elysia</taxon>
    </lineage>
</organism>
<evidence type="ECO:0000259" key="4">
    <source>
        <dbReference type="PROSITE" id="PS50059"/>
    </source>
</evidence>
<reference evidence="5 6" key="1">
    <citation type="journal article" date="2021" name="Elife">
        <title>Chloroplast acquisition without the gene transfer in kleptoplastic sea slugs, Plakobranchus ocellatus.</title>
        <authorList>
            <person name="Maeda T."/>
            <person name="Takahashi S."/>
            <person name="Yoshida T."/>
            <person name="Shimamura S."/>
            <person name="Takaki Y."/>
            <person name="Nagai Y."/>
            <person name="Toyoda A."/>
            <person name="Suzuki Y."/>
            <person name="Arimoto A."/>
            <person name="Ishii H."/>
            <person name="Satoh N."/>
            <person name="Nishiyama T."/>
            <person name="Hasebe M."/>
            <person name="Maruyama T."/>
            <person name="Minagawa J."/>
            <person name="Obokata J."/>
            <person name="Shigenobu S."/>
        </authorList>
    </citation>
    <scope>NUCLEOTIDE SEQUENCE [LARGE SCALE GENOMIC DNA]</scope>
</reference>
<dbReference type="SUPFAM" id="SSF54534">
    <property type="entry name" value="FKBP-like"/>
    <property type="match status" value="1"/>
</dbReference>
<accession>A0AAV4HIX3</accession>